<evidence type="ECO:0000313" key="2">
    <source>
        <dbReference type="Proteomes" id="UP001207468"/>
    </source>
</evidence>
<dbReference type="Proteomes" id="UP001207468">
    <property type="component" value="Unassembled WGS sequence"/>
</dbReference>
<accession>A0ACC0UG14</accession>
<name>A0ACC0UG14_9AGAM</name>
<sequence>MHRCLSCFLNALTACIMIRNYRKETIVIQFVYVNSFAACASSIIQPPISREPFLFSDRRPVTTNVSAVGGRSACCSIMATLNPLHLGLGLVELRSRGSTEWQLHGLGSRGFHLPFSLTTTCTVHALPSPTRPVSRRWTSTVAPAAHRACFRRWPLFQGRRIIINRAPILRYPVCWLEEAADRLA</sequence>
<gene>
    <name evidence="1" type="ORF">F5148DRAFT_541381</name>
</gene>
<protein>
    <submittedName>
        <fullName evidence="1">Uncharacterized protein</fullName>
    </submittedName>
</protein>
<organism evidence="1 2">
    <name type="scientific">Russula earlei</name>
    <dbReference type="NCBI Taxonomy" id="71964"/>
    <lineage>
        <taxon>Eukaryota</taxon>
        <taxon>Fungi</taxon>
        <taxon>Dikarya</taxon>
        <taxon>Basidiomycota</taxon>
        <taxon>Agaricomycotina</taxon>
        <taxon>Agaricomycetes</taxon>
        <taxon>Russulales</taxon>
        <taxon>Russulaceae</taxon>
        <taxon>Russula</taxon>
    </lineage>
</organism>
<comment type="caution">
    <text evidence="1">The sequence shown here is derived from an EMBL/GenBank/DDBJ whole genome shotgun (WGS) entry which is preliminary data.</text>
</comment>
<keyword evidence="2" id="KW-1185">Reference proteome</keyword>
<evidence type="ECO:0000313" key="1">
    <source>
        <dbReference type="EMBL" id="KAI9510663.1"/>
    </source>
</evidence>
<dbReference type="EMBL" id="JAGFNK010000037">
    <property type="protein sequence ID" value="KAI9510663.1"/>
    <property type="molecule type" value="Genomic_DNA"/>
</dbReference>
<proteinExistence type="predicted"/>
<reference evidence="1" key="1">
    <citation type="submission" date="2021-03" db="EMBL/GenBank/DDBJ databases">
        <title>Evolutionary priming and transition to the ectomycorrhizal habit in an iconic lineage of mushroom-forming fungi: is preadaptation a requirement?</title>
        <authorList>
            <consortium name="DOE Joint Genome Institute"/>
            <person name="Looney B.P."/>
            <person name="Miyauchi S."/>
            <person name="Morin E."/>
            <person name="Drula E."/>
            <person name="Courty P.E."/>
            <person name="Chicoki N."/>
            <person name="Fauchery L."/>
            <person name="Kohler A."/>
            <person name="Kuo A."/>
            <person name="LaButti K."/>
            <person name="Pangilinan J."/>
            <person name="Lipzen A."/>
            <person name="Riley R."/>
            <person name="Andreopoulos W."/>
            <person name="He G."/>
            <person name="Johnson J."/>
            <person name="Barry K.W."/>
            <person name="Grigoriev I.V."/>
            <person name="Nagy L."/>
            <person name="Hibbett D."/>
            <person name="Henrissat B."/>
            <person name="Matheny P.B."/>
            <person name="Labbe J."/>
            <person name="Martin A.F."/>
        </authorList>
    </citation>
    <scope>NUCLEOTIDE SEQUENCE</scope>
    <source>
        <strain evidence="1">BPL698</strain>
    </source>
</reference>